<dbReference type="EMBL" id="FMTS01000001">
    <property type="protein sequence ID" value="SCW38043.1"/>
    <property type="molecule type" value="Genomic_DNA"/>
</dbReference>
<dbReference type="Proteomes" id="UP000199150">
    <property type="component" value="Unassembled WGS sequence"/>
</dbReference>
<evidence type="ECO:0008006" key="4">
    <source>
        <dbReference type="Google" id="ProtNLM"/>
    </source>
</evidence>
<feature type="compositionally biased region" description="Polar residues" evidence="1">
    <location>
        <begin position="135"/>
        <end position="146"/>
    </location>
</feature>
<reference evidence="3" key="1">
    <citation type="submission" date="2016-10" db="EMBL/GenBank/DDBJ databases">
        <authorList>
            <person name="Varghese N."/>
            <person name="Submissions S."/>
        </authorList>
    </citation>
    <scope>NUCLEOTIDE SEQUENCE [LARGE SCALE GENOMIC DNA]</scope>
    <source>
        <strain evidence="3">CGMCC 1.3431</strain>
    </source>
</reference>
<gene>
    <name evidence="2" type="ORF">SAMN02927928_0818</name>
</gene>
<dbReference type="RefSeq" id="WP_090643952.1">
    <property type="nucleotide sequence ID" value="NZ_CBCRYE010000001.1"/>
</dbReference>
<evidence type="ECO:0000256" key="1">
    <source>
        <dbReference type="SAM" id="MobiDB-lite"/>
    </source>
</evidence>
<accession>A0A1G4Q0D2</accession>
<name>A0A1G4Q0D2_9CAUL</name>
<proteinExistence type="predicted"/>
<dbReference type="AlphaFoldDB" id="A0A1G4Q0D2"/>
<feature type="region of interest" description="Disordered" evidence="1">
    <location>
        <begin position="120"/>
        <end position="146"/>
    </location>
</feature>
<evidence type="ECO:0000313" key="2">
    <source>
        <dbReference type="EMBL" id="SCW38043.1"/>
    </source>
</evidence>
<protein>
    <recommendedName>
        <fullName evidence="4">Flagellar basal-body protein FlbY</fullName>
    </recommendedName>
</protein>
<dbReference type="STRING" id="260084.SAMN02927928_0818"/>
<evidence type="ECO:0000313" key="3">
    <source>
        <dbReference type="Proteomes" id="UP000199150"/>
    </source>
</evidence>
<dbReference type="OrthoDB" id="7632623at2"/>
<organism evidence="2 3">
    <name type="scientific">Asticcacaulis taihuensis</name>
    <dbReference type="NCBI Taxonomy" id="260084"/>
    <lineage>
        <taxon>Bacteria</taxon>
        <taxon>Pseudomonadati</taxon>
        <taxon>Pseudomonadota</taxon>
        <taxon>Alphaproteobacteria</taxon>
        <taxon>Caulobacterales</taxon>
        <taxon>Caulobacteraceae</taxon>
        <taxon>Asticcacaulis</taxon>
    </lineage>
</organism>
<sequence>MALAAANATERARQLIALTTRLGERLVSETASLQARRPQDILEGIEETRNLSNLYRHESMRIKTDPSLLEGLNPADKKALREATELFQDRLHQYELAVNAAKTITEGIISAVADDLNSRRKQTSPYGARGRTIDTGPQSLNFGKKA</sequence>
<keyword evidence="3" id="KW-1185">Reference proteome</keyword>